<feature type="region of interest" description="Disordered" evidence="1">
    <location>
        <begin position="259"/>
        <end position="282"/>
    </location>
</feature>
<proteinExistence type="predicted"/>
<dbReference type="GO" id="GO:0046983">
    <property type="term" value="F:protein dimerization activity"/>
    <property type="evidence" value="ECO:0007669"/>
    <property type="project" value="InterPro"/>
</dbReference>
<dbReference type="InterPro" id="IPR008906">
    <property type="entry name" value="HATC_C_dom"/>
</dbReference>
<dbReference type="PANTHER" id="PTHR46481">
    <property type="entry name" value="ZINC FINGER BED DOMAIN-CONTAINING PROTEIN 4"/>
    <property type="match status" value="1"/>
</dbReference>
<sequence length="659" mass="75204">MAVVFGRKRRNDIWKNFNYIQLENKIECVVQKDGEKCGHKIAGKNTTNLKRHLKAFHSEIEIPEVAPVKQTPHKKVDNPSVQDFFATTTRKYYSDKSREQRTKEAGIALWIGRTGLPARIVEDEDFVAMMSKMDVKFQVPKRHKILNLIDKMYKEEKEKIRHNLATARRITTGLDIWTKKGLTASFLGVSACYFNPVDNKAEHKLLNLKEIVHPHTAQSISTLLEESMEEWGISREKVLTTITDNGSNMVAAFHTNAEVATSTEEDSEAEPDDSNDDQEREDDEYDYGAIERTPCVVHTVQLVVNMVQKEPPIRRLLEKVRHLVNKFRKSSVATEQLLQKCALVLVKDCPTRWSSCFAMISRCLDVKEHLTAVAEHMGWDILQPSEWQKMGMLRDLLLPFAEHTKSLESDTQSLSLVVPALLDLKNHLSEFTLAHGRTYKDAATLAQKMLFSMDRRFSVFLDITVDNFSPLPAAACFVDPCIAETLLENDDNEELQNLVRKAEDYIAHLVPQRVQVREEQLTDDEQVADESTEAPEPTPAKRPRFKFFSANHSSRPKTAKTTNIRQEILKYKEWLSESHQTADTSAEVEESGIECWLTHCCSTVFPTLKPLALDLLAMPASQAFTERVFSVTGYLSCGRRNRARTILERSAFLKVNRPK</sequence>
<evidence type="ECO:0000256" key="1">
    <source>
        <dbReference type="SAM" id="MobiDB-lite"/>
    </source>
</evidence>
<dbReference type="EMBL" id="JAOPHQ010000004">
    <property type="protein sequence ID" value="KAK0156515.1"/>
    <property type="molecule type" value="Genomic_DNA"/>
</dbReference>
<gene>
    <name evidence="3" type="primary">ZBED1_3</name>
    <name evidence="3" type="ORF">N1851_000184</name>
</gene>
<evidence type="ECO:0000259" key="2">
    <source>
        <dbReference type="Pfam" id="PF05699"/>
    </source>
</evidence>
<feature type="compositionally biased region" description="Acidic residues" evidence="1">
    <location>
        <begin position="521"/>
        <end position="533"/>
    </location>
</feature>
<dbReference type="InterPro" id="IPR052035">
    <property type="entry name" value="ZnF_BED_domain_contain"/>
</dbReference>
<feature type="compositionally biased region" description="Acidic residues" evidence="1">
    <location>
        <begin position="263"/>
        <end position="282"/>
    </location>
</feature>
<feature type="region of interest" description="Disordered" evidence="1">
    <location>
        <begin position="518"/>
        <end position="544"/>
    </location>
</feature>
<protein>
    <submittedName>
        <fullName evidence="3">Zinc finger BED domain-containing protein 1</fullName>
    </submittedName>
</protein>
<evidence type="ECO:0000313" key="3">
    <source>
        <dbReference type="EMBL" id="KAK0156515.1"/>
    </source>
</evidence>
<comment type="caution">
    <text evidence="3">The sequence shown here is derived from an EMBL/GenBank/DDBJ whole genome shotgun (WGS) entry which is preliminary data.</text>
</comment>
<name>A0AA47PC14_MERPO</name>
<evidence type="ECO:0000313" key="4">
    <source>
        <dbReference type="Proteomes" id="UP001174136"/>
    </source>
</evidence>
<accession>A0AA47PC14</accession>
<reference evidence="3" key="1">
    <citation type="journal article" date="2023" name="Front. Mar. Sci.">
        <title>A new Merluccius polli reference genome to investigate the effects of global change in West African waters.</title>
        <authorList>
            <person name="Mateo J.L."/>
            <person name="Blanco-Fernandez C."/>
            <person name="Garcia-Vazquez E."/>
            <person name="Machado-Schiaffino G."/>
        </authorList>
    </citation>
    <scope>NUCLEOTIDE SEQUENCE</scope>
    <source>
        <strain evidence="3">C29</strain>
        <tissue evidence="3">Fin</tissue>
    </source>
</reference>
<dbReference type="InterPro" id="IPR012337">
    <property type="entry name" value="RNaseH-like_sf"/>
</dbReference>
<feature type="domain" description="HAT C-terminal dimerisation" evidence="2">
    <location>
        <begin position="572"/>
        <end position="634"/>
    </location>
</feature>
<dbReference type="PANTHER" id="PTHR46481:SF4">
    <property type="entry name" value="ZINC FINGER BED DOMAIN-CONTAINING PROTEIN 4"/>
    <property type="match status" value="1"/>
</dbReference>
<keyword evidence="4" id="KW-1185">Reference proteome</keyword>
<organism evidence="3 4">
    <name type="scientific">Merluccius polli</name>
    <name type="common">Benguela hake</name>
    <name type="synonym">Merluccius cadenati</name>
    <dbReference type="NCBI Taxonomy" id="89951"/>
    <lineage>
        <taxon>Eukaryota</taxon>
        <taxon>Metazoa</taxon>
        <taxon>Chordata</taxon>
        <taxon>Craniata</taxon>
        <taxon>Vertebrata</taxon>
        <taxon>Euteleostomi</taxon>
        <taxon>Actinopterygii</taxon>
        <taxon>Neopterygii</taxon>
        <taxon>Teleostei</taxon>
        <taxon>Neoteleostei</taxon>
        <taxon>Acanthomorphata</taxon>
        <taxon>Zeiogadaria</taxon>
        <taxon>Gadariae</taxon>
        <taxon>Gadiformes</taxon>
        <taxon>Gadoidei</taxon>
        <taxon>Merlucciidae</taxon>
        <taxon>Merluccius</taxon>
    </lineage>
</organism>
<dbReference type="AlphaFoldDB" id="A0AA47PC14"/>
<dbReference type="SMART" id="SM00614">
    <property type="entry name" value="ZnF_BED"/>
    <property type="match status" value="1"/>
</dbReference>
<dbReference type="Pfam" id="PF05699">
    <property type="entry name" value="Dimer_Tnp_hAT"/>
    <property type="match status" value="1"/>
</dbReference>
<dbReference type="Proteomes" id="UP001174136">
    <property type="component" value="Unassembled WGS sequence"/>
</dbReference>
<dbReference type="SUPFAM" id="SSF53098">
    <property type="entry name" value="Ribonuclease H-like"/>
    <property type="match status" value="1"/>
</dbReference>